<dbReference type="AlphaFoldDB" id="A0A0Y0NL41"/>
<evidence type="ECO:0008006" key="4">
    <source>
        <dbReference type="Google" id="ProtNLM"/>
    </source>
</evidence>
<evidence type="ECO:0000313" key="2">
    <source>
        <dbReference type="EMBL" id="AMB60580.1"/>
    </source>
</evidence>
<accession>A0A0Y0NL41</accession>
<organism evidence="2 3">
    <name type="scientific">Microterricola viridarii</name>
    <dbReference type="NCBI Taxonomy" id="412690"/>
    <lineage>
        <taxon>Bacteria</taxon>
        <taxon>Bacillati</taxon>
        <taxon>Actinomycetota</taxon>
        <taxon>Actinomycetes</taxon>
        <taxon>Micrococcales</taxon>
        <taxon>Microbacteriaceae</taxon>
        <taxon>Microterricola</taxon>
    </lineage>
</organism>
<keyword evidence="3" id="KW-1185">Reference proteome</keyword>
<dbReference type="KEGG" id="mvd:AWU67_14875"/>
<keyword evidence="1" id="KW-0812">Transmembrane</keyword>
<keyword evidence="1" id="KW-0472">Membrane</keyword>
<dbReference type="EMBL" id="CP014145">
    <property type="protein sequence ID" value="AMB60580.1"/>
    <property type="molecule type" value="Genomic_DNA"/>
</dbReference>
<feature type="transmembrane region" description="Helical" evidence="1">
    <location>
        <begin position="49"/>
        <end position="70"/>
    </location>
</feature>
<sequence length="75" mass="7548">MQQDTARARAELAAALDAIEDKLNVPKRISGAAERGTAAVRTLAAENPVALGAIAVAAGAALGLGVWAIVRAVSR</sequence>
<evidence type="ECO:0000256" key="1">
    <source>
        <dbReference type="SAM" id="Phobius"/>
    </source>
</evidence>
<gene>
    <name evidence="2" type="ORF">AWU67_14875</name>
</gene>
<protein>
    <recommendedName>
        <fullName evidence="4">DUF3618 domain-containing protein</fullName>
    </recommendedName>
</protein>
<proteinExistence type="predicted"/>
<dbReference type="Proteomes" id="UP000058305">
    <property type="component" value="Chromosome"/>
</dbReference>
<name>A0A0Y0NL41_9MICO</name>
<reference evidence="3" key="2">
    <citation type="submission" date="2016-01" db="EMBL/GenBank/DDBJ databases">
        <title>First complete genome sequence of a species in the genus Microterricola, an extremophilic cold active enzyme producing strain ERGS5:02 isolated from Sikkim Himalaya.</title>
        <authorList>
            <person name="Kumar R."/>
            <person name="Singh D."/>
            <person name="Swarnkar M.K."/>
        </authorList>
    </citation>
    <scope>NUCLEOTIDE SEQUENCE [LARGE SCALE GENOMIC DNA]</scope>
    <source>
        <strain evidence="3">ERGS5:02</strain>
    </source>
</reference>
<evidence type="ECO:0000313" key="3">
    <source>
        <dbReference type="Proteomes" id="UP000058305"/>
    </source>
</evidence>
<reference evidence="2 3" key="1">
    <citation type="journal article" date="2016" name="J. Biotechnol.">
        <title>First complete genome sequence of a species in the genus Microterricola, an extremophilic cold active enzyme producing bacterial strain ERGS5:02 isolated from Sikkim Himalaya.</title>
        <authorList>
            <person name="Himanshu"/>
            <person name="Swarnkar M.K."/>
            <person name="Singh D."/>
            <person name="Kumar R."/>
        </authorList>
    </citation>
    <scope>NUCLEOTIDE SEQUENCE [LARGE SCALE GENOMIC DNA]</scope>
    <source>
        <strain evidence="2 3">ERGS5:02</strain>
    </source>
</reference>
<keyword evidence="1" id="KW-1133">Transmembrane helix</keyword>